<dbReference type="Gene3D" id="1.20.1050.10">
    <property type="match status" value="1"/>
</dbReference>
<dbReference type="SUPFAM" id="SSF52833">
    <property type="entry name" value="Thioredoxin-like"/>
    <property type="match status" value="1"/>
</dbReference>
<dbReference type="Pfam" id="PF13410">
    <property type="entry name" value="GST_C_2"/>
    <property type="match status" value="1"/>
</dbReference>
<dbReference type="AlphaFoldDB" id="A0A7S3L1H1"/>
<feature type="region of interest" description="Disordered" evidence="1">
    <location>
        <begin position="145"/>
        <end position="164"/>
    </location>
</feature>
<gene>
    <name evidence="3" type="ORF">ACOF00016_LOCUS5635</name>
</gene>
<dbReference type="GO" id="GO:0004364">
    <property type="term" value="F:glutathione transferase activity"/>
    <property type="evidence" value="ECO:0007669"/>
    <property type="project" value="InterPro"/>
</dbReference>
<dbReference type="CDD" id="cd03190">
    <property type="entry name" value="GST_C_Omega_like"/>
    <property type="match status" value="1"/>
</dbReference>
<dbReference type="Pfam" id="PF13409">
    <property type="entry name" value="GST_N_2"/>
    <property type="match status" value="1"/>
</dbReference>
<evidence type="ECO:0000259" key="2">
    <source>
        <dbReference type="PROSITE" id="PS50405"/>
    </source>
</evidence>
<accession>A0A7S3L1H1</accession>
<dbReference type="PROSITE" id="PS50405">
    <property type="entry name" value="GST_CTER"/>
    <property type="match status" value="1"/>
</dbReference>
<name>A0A7S3L1H1_9STRA</name>
<dbReference type="InterPro" id="IPR047047">
    <property type="entry name" value="GST_Omega-like_C"/>
</dbReference>
<dbReference type="Gene3D" id="3.40.30.10">
    <property type="entry name" value="Glutaredoxin"/>
    <property type="match status" value="1"/>
</dbReference>
<dbReference type="GO" id="GO:0005737">
    <property type="term" value="C:cytoplasm"/>
    <property type="evidence" value="ECO:0007669"/>
    <property type="project" value="TreeGrafter"/>
</dbReference>
<dbReference type="InterPro" id="IPR036249">
    <property type="entry name" value="Thioredoxin-like_sf"/>
</dbReference>
<dbReference type="InterPro" id="IPR016639">
    <property type="entry name" value="GST_Omega/GSH"/>
</dbReference>
<dbReference type="InterPro" id="IPR004045">
    <property type="entry name" value="Glutathione_S-Trfase_N"/>
</dbReference>
<feature type="domain" description="GST C-terminal" evidence="2">
    <location>
        <begin position="369"/>
        <end position="493"/>
    </location>
</feature>
<evidence type="ECO:0000313" key="3">
    <source>
        <dbReference type="EMBL" id="CAE0407849.1"/>
    </source>
</evidence>
<proteinExistence type="predicted"/>
<dbReference type="SUPFAM" id="SSF47616">
    <property type="entry name" value="GST C-terminal domain-like"/>
    <property type="match status" value="1"/>
</dbReference>
<dbReference type="EMBL" id="HBIM01006629">
    <property type="protein sequence ID" value="CAE0407849.1"/>
    <property type="molecule type" value="Transcribed_RNA"/>
</dbReference>
<protein>
    <recommendedName>
        <fullName evidence="2">GST C-terminal domain-containing protein</fullName>
    </recommendedName>
</protein>
<dbReference type="InterPro" id="IPR036282">
    <property type="entry name" value="Glutathione-S-Trfase_C_sf"/>
</dbReference>
<dbReference type="PANTHER" id="PTHR32419">
    <property type="entry name" value="GLUTATHIONYL-HYDROQUINONE REDUCTASE"/>
    <property type="match status" value="1"/>
</dbReference>
<dbReference type="InterPro" id="IPR010987">
    <property type="entry name" value="Glutathione-S-Trfase_C-like"/>
</dbReference>
<reference evidence="3" key="1">
    <citation type="submission" date="2021-01" db="EMBL/GenBank/DDBJ databases">
        <authorList>
            <person name="Corre E."/>
            <person name="Pelletier E."/>
            <person name="Niang G."/>
            <person name="Scheremetjew M."/>
            <person name="Finn R."/>
            <person name="Kale V."/>
            <person name="Holt S."/>
            <person name="Cochrane G."/>
            <person name="Meng A."/>
            <person name="Brown T."/>
            <person name="Cohen L."/>
        </authorList>
    </citation>
    <scope>NUCLEOTIDE SEQUENCE</scope>
    <source>
        <strain evidence="3">CCMP127</strain>
    </source>
</reference>
<organism evidence="3">
    <name type="scientific">Amphora coffeiformis</name>
    <dbReference type="NCBI Taxonomy" id="265554"/>
    <lineage>
        <taxon>Eukaryota</taxon>
        <taxon>Sar</taxon>
        <taxon>Stramenopiles</taxon>
        <taxon>Ochrophyta</taxon>
        <taxon>Bacillariophyta</taxon>
        <taxon>Bacillariophyceae</taxon>
        <taxon>Bacillariophycidae</taxon>
        <taxon>Thalassiophysales</taxon>
        <taxon>Catenulaceae</taxon>
        <taxon>Amphora</taxon>
    </lineage>
</organism>
<feature type="compositionally biased region" description="Basic and acidic residues" evidence="1">
    <location>
        <begin position="150"/>
        <end position="164"/>
    </location>
</feature>
<dbReference type="PANTHER" id="PTHR32419:SF6">
    <property type="entry name" value="GLUTATHIONE S-TRANSFERASE OMEGA-LIKE 1-RELATED"/>
    <property type="match status" value="1"/>
</dbReference>
<sequence>MSATKSSQGSRVQQELEVLRQKQLAKNQRDKLKDLTCSPLTTPEQAQAFLAAMRDKQHQREFSHKPPTNLSADGMDAWYLQQRQKERELKLRRKEAEAILRGYRGTANPYITPTNADVSESNLTETTVSESEAVFTYDHVLETPVNPSSYEEKKDEGTDSDLEKHLHNGNVFVPRSLTRGESRRNSSLLAMDMQDEMEETVWRDFISNKPDAKFQPEPGRYHLYCSYACPGSHRVLIIRALKGLEHVISVTYLHPVWRLTNPEDSDDKHRGWVFGDSKGVPFSNTIGKGGPFPPSYPGNEPDPNFAASSIREIYEFAQDTSGKYTIPLLWDNKLNTIVNNESSDISYMLNSCFNEYAKHPNLDLYTEDDVVGKAKLHEVSTWLSPLMIHGVYRCGFAKTQWAYDRAINDLCAAFDRADDILEKQRFLTGDDLTDADIRLFVTLIRFDEVYAVYFKANARLVMLTPALLNFCRDIYQMPGVRETCNMDQIKAHFYASHAEWNKYSVIPRGLGFMELLDMPHNRHMVVKHSEPDDGRAEPDTA</sequence>
<evidence type="ECO:0000256" key="1">
    <source>
        <dbReference type="SAM" id="MobiDB-lite"/>
    </source>
</evidence>